<protein>
    <submittedName>
        <fullName evidence="5">Branched-chain amino acid transport system substrate-binding protein</fullName>
    </submittedName>
</protein>
<gene>
    <name evidence="5" type="ORF">Dform_02175</name>
</gene>
<dbReference type="PROSITE" id="PS51257">
    <property type="entry name" value="PROKAR_LIPOPROTEIN"/>
    <property type="match status" value="1"/>
</dbReference>
<proteinExistence type="inferred from homology"/>
<comment type="similarity">
    <text evidence="1">Belongs to the leucine-binding protein family.</text>
</comment>
<sequence>MFKKAAILLLTLVMAVTFAACGSGNGNTTPSGTTQPPDVNLGVVMDISGALSGIGGSLVKSIQLAVEQANNAGGINGAKIKLFIEDGKTDPAAGFEAIKKLGTINNCKVIIGPMISGAVMSSGQWALDNKVLLISPSATSPDIAQQAWRQFFIRTATTDDIQGKAMAKIITDAGTNKKVAFMVQNNQYGVGIANAVTASLAGKATIVSTIKYDPTKLDYLSELQQIKAAAPDFIVHAGYEDDAIIVFKQAAQLGLGKPIQWITSEGVKAAKTLTDAQAAAFMAQSVVGTNPVSQGTLFDTFKAAYKAKYNEEPGTYNDTVYDATNLAIAAMKQAGTNDSAKIAAAVLTIGQNYAGVSGPITFNQYGDRTSATFEEWGVVQNGSTYTYTQIKLITS</sequence>
<name>A0A1P8FAJ8_9CHLR</name>
<dbReference type="Proteomes" id="UP000185934">
    <property type="component" value="Chromosome"/>
</dbReference>
<accession>A0A1P8FAJ8</accession>
<feature type="chain" id="PRO_5012771985" evidence="3">
    <location>
        <begin position="20"/>
        <end position="395"/>
    </location>
</feature>
<dbReference type="EMBL" id="CP018258">
    <property type="protein sequence ID" value="APV45479.1"/>
    <property type="molecule type" value="Genomic_DNA"/>
</dbReference>
<evidence type="ECO:0000256" key="2">
    <source>
        <dbReference type="ARBA" id="ARBA00022729"/>
    </source>
</evidence>
<dbReference type="CDD" id="cd06346">
    <property type="entry name" value="PBP1_ABC_ligand_binding-like"/>
    <property type="match status" value="1"/>
</dbReference>
<evidence type="ECO:0000256" key="1">
    <source>
        <dbReference type="ARBA" id="ARBA00010062"/>
    </source>
</evidence>
<dbReference type="KEGG" id="dfo:Dform_02175"/>
<dbReference type="PANTHER" id="PTHR30483:SF6">
    <property type="entry name" value="PERIPLASMIC BINDING PROTEIN OF ABC TRANSPORTER FOR NATURAL AMINO ACIDS"/>
    <property type="match status" value="1"/>
</dbReference>
<dbReference type="OrthoDB" id="9783240at2"/>
<feature type="signal peptide" evidence="3">
    <location>
        <begin position="1"/>
        <end position="19"/>
    </location>
</feature>
<dbReference type="STRING" id="1839801.Dform_02175"/>
<keyword evidence="6" id="KW-1185">Reference proteome</keyword>
<dbReference type="Gene3D" id="3.40.50.2300">
    <property type="match status" value="2"/>
</dbReference>
<evidence type="ECO:0000259" key="4">
    <source>
        <dbReference type="Pfam" id="PF13458"/>
    </source>
</evidence>
<evidence type="ECO:0000313" key="6">
    <source>
        <dbReference type="Proteomes" id="UP000185934"/>
    </source>
</evidence>
<keyword evidence="2 3" id="KW-0732">Signal</keyword>
<dbReference type="PANTHER" id="PTHR30483">
    <property type="entry name" value="LEUCINE-SPECIFIC-BINDING PROTEIN"/>
    <property type="match status" value="1"/>
</dbReference>
<feature type="domain" description="Leucine-binding protein" evidence="4">
    <location>
        <begin position="39"/>
        <end position="365"/>
    </location>
</feature>
<evidence type="ECO:0000256" key="3">
    <source>
        <dbReference type="SAM" id="SignalP"/>
    </source>
</evidence>
<dbReference type="RefSeq" id="WP_076004969.1">
    <property type="nucleotide sequence ID" value="NZ_CP018258.1"/>
</dbReference>
<evidence type="ECO:0000313" key="5">
    <source>
        <dbReference type="EMBL" id="APV45479.1"/>
    </source>
</evidence>
<dbReference type="InterPro" id="IPR028082">
    <property type="entry name" value="Peripla_BP_I"/>
</dbReference>
<dbReference type="Pfam" id="PF13458">
    <property type="entry name" value="Peripla_BP_6"/>
    <property type="match status" value="1"/>
</dbReference>
<reference evidence="6" key="1">
    <citation type="submission" date="2016-11" db="EMBL/GenBank/DDBJ databases">
        <title>Dehalogenimonas formicexedens sp. nov., a chlorinated alkane respiring bacterium isolated from contaminated groundwater.</title>
        <authorList>
            <person name="Key T.A."/>
            <person name="Bowman K.S."/>
            <person name="Lee I."/>
            <person name="Chun J."/>
            <person name="Albuquerque L."/>
            <person name="da Costa M.S."/>
            <person name="Rainey F.A."/>
            <person name="Moe W.M."/>
        </authorList>
    </citation>
    <scope>NUCLEOTIDE SEQUENCE [LARGE SCALE GENOMIC DNA]</scope>
    <source>
        <strain evidence="6">NSZ-14</strain>
    </source>
</reference>
<dbReference type="SUPFAM" id="SSF53822">
    <property type="entry name" value="Periplasmic binding protein-like I"/>
    <property type="match status" value="1"/>
</dbReference>
<dbReference type="AlphaFoldDB" id="A0A1P8FAJ8"/>
<dbReference type="InterPro" id="IPR028081">
    <property type="entry name" value="Leu-bd"/>
</dbReference>
<dbReference type="InterPro" id="IPR051010">
    <property type="entry name" value="BCAA_transport"/>
</dbReference>
<organism evidence="5 6">
    <name type="scientific">Dehalogenimonas formicexedens</name>
    <dbReference type="NCBI Taxonomy" id="1839801"/>
    <lineage>
        <taxon>Bacteria</taxon>
        <taxon>Bacillati</taxon>
        <taxon>Chloroflexota</taxon>
        <taxon>Dehalococcoidia</taxon>
        <taxon>Dehalococcoidales</taxon>
        <taxon>Dehalococcoidaceae</taxon>
        <taxon>Dehalogenimonas</taxon>
    </lineage>
</organism>